<comment type="similarity">
    <text evidence="1">Belongs to the glycosyl hydrolase 13 family.</text>
</comment>
<gene>
    <name evidence="3" type="ORF">V8G54_037884</name>
</gene>
<reference evidence="3 4" key="1">
    <citation type="journal article" date="2023" name="Life. Sci Alliance">
        <title>Evolutionary insights into 3D genome organization and epigenetic landscape of Vigna mungo.</title>
        <authorList>
            <person name="Junaid A."/>
            <person name="Singh B."/>
            <person name="Bhatia S."/>
        </authorList>
    </citation>
    <scope>NUCLEOTIDE SEQUENCE [LARGE SCALE GENOMIC DNA]</scope>
    <source>
        <strain evidence="3">Urdbean</strain>
    </source>
</reference>
<dbReference type="InterPro" id="IPR017853">
    <property type="entry name" value="GH"/>
</dbReference>
<evidence type="ECO:0000313" key="3">
    <source>
        <dbReference type="EMBL" id="WVY88990.1"/>
    </source>
</evidence>
<keyword evidence="4" id="KW-1185">Reference proteome</keyword>
<evidence type="ECO:0000313" key="4">
    <source>
        <dbReference type="Proteomes" id="UP001374535"/>
    </source>
</evidence>
<accession>A0AAQ3REQ4</accession>
<dbReference type="SUPFAM" id="SSF51445">
    <property type="entry name" value="(Trans)glycosidases"/>
    <property type="match status" value="1"/>
</dbReference>
<name>A0AAQ3REQ4_VIGMU</name>
<dbReference type="Proteomes" id="UP001374535">
    <property type="component" value="Chloroplast Pltd"/>
</dbReference>
<protein>
    <recommendedName>
        <fullName evidence="2">1,4-alpha-D-glucan glucanohydrolase</fullName>
    </recommendedName>
</protein>
<keyword evidence="3" id="KW-0150">Chloroplast</keyword>
<dbReference type="AlphaFoldDB" id="A0AAQ3REQ4"/>
<organism evidence="3 4">
    <name type="scientific">Vigna mungo</name>
    <name type="common">Black gram</name>
    <name type="synonym">Phaseolus mungo</name>
    <dbReference type="NCBI Taxonomy" id="3915"/>
    <lineage>
        <taxon>Eukaryota</taxon>
        <taxon>Viridiplantae</taxon>
        <taxon>Streptophyta</taxon>
        <taxon>Embryophyta</taxon>
        <taxon>Tracheophyta</taxon>
        <taxon>Spermatophyta</taxon>
        <taxon>Magnoliopsida</taxon>
        <taxon>eudicotyledons</taxon>
        <taxon>Gunneridae</taxon>
        <taxon>Pentapetalae</taxon>
        <taxon>rosids</taxon>
        <taxon>fabids</taxon>
        <taxon>Fabales</taxon>
        <taxon>Fabaceae</taxon>
        <taxon>Papilionoideae</taxon>
        <taxon>50 kb inversion clade</taxon>
        <taxon>NPAAA clade</taxon>
        <taxon>indigoferoid/millettioid clade</taxon>
        <taxon>Phaseoleae</taxon>
        <taxon>Vigna</taxon>
    </lineage>
</organism>
<dbReference type="EMBL" id="CP144689">
    <property type="protein sequence ID" value="WVY88990.1"/>
    <property type="molecule type" value="Genomic_DNA"/>
</dbReference>
<geneLocation type="chloroplast" evidence="3"/>
<evidence type="ECO:0000256" key="1">
    <source>
        <dbReference type="ARBA" id="ARBA00008061"/>
    </source>
</evidence>
<dbReference type="Gene3D" id="3.20.20.80">
    <property type="entry name" value="Glycosidases"/>
    <property type="match status" value="1"/>
</dbReference>
<proteinExistence type="inferred from homology"/>
<evidence type="ECO:0000256" key="2">
    <source>
        <dbReference type="ARBA" id="ARBA00030238"/>
    </source>
</evidence>
<dbReference type="PANTHER" id="PTHR43447">
    <property type="entry name" value="ALPHA-AMYLASE"/>
    <property type="match status" value="1"/>
</dbReference>
<sequence length="298" mass="34564">MKQYGVRSIADIVINHQCCTTKGYRVMYSQRFFNGDDQSATLILTFVKENNKGAKLGIDLVEGRRRKRFCKNVSKLKSGMNGKQFDYSLLDFLADEVAVYLNVFRSFVKDLMAEIRRENKSMERVYSDKCCWIFLYKEISDMYNRFDGIPLAWDEHAVAACSGGLGNPSTDNKTFPGFPNIDHTKEYVRKDILNWLRWLRYGVGFEDFQFDFVRGIGMTLTINILIWTVIKAYPRYNSLALHNHVLLHFVTCVLHYLQNNRPFPKDHVMEAKHDLCSVVIDEKLSMKIGEGSWCRGGE</sequence>
<keyword evidence="3" id="KW-0934">Plastid</keyword>